<keyword evidence="1" id="KW-0812">Transmembrane</keyword>
<reference evidence="2 3" key="1">
    <citation type="submission" date="2019-03" db="EMBL/GenBank/DDBJ databases">
        <title>First draft genome of Liparis tanakae, snailfish: a comprehensive survey of snailfish specific genes.</title>
        <authorList>
            <person name="Kim W."/>
            <person name="Song I."/>
            <person name="Jeong J.-H."/>
            <person name="Kim D."/>
            <person name="Kim S."/>
            <person name="Ryu S."/>
            <person name="Song J.Y."/>
            <person name="Lee S.K."/>
        </authorList>
    </citation>
    <scope>NUCLEOTIDE SEQUENCE [LARGE SCALE GENOMIC DNA]</scope>
    <source>
        <tissue evidence="2">Muscle</tissue>
    </source>
</reference>
<accession>A0A4Z2F788</accession>
<dbReference type="EMBL" id="SRLO01001545">
    <property type="protein sequence ID" value="TNN37007.1"/>
    <property type="molecule type" value="Genomic_DNA"/>
</dbReference>
<sequence>MMSHVEVVVSTNGLTGLKPFTKTKTRVNSLESAGVGLLGEQLVVQASLQDRPLGEAEVLKHDSLRPAPLHSVRAVCVCVYIYIYIYIYMCVDKYRGGSGVLEAVVRTPQPQNVLCAVEELGEPVELTVAEIDGSLNKNKFKLNK</sequence>
<dbReference type="Proteomes" id="UP000314294">
    <property type="component" value="Unassembled WGS sequence"/>
</dbReference>
<evidence type="ECO:0000256" key="1">
    <source>
        <dbReference type="SAM" id="Phobius"/>
    </source>
</evidence>
<feature type="transmembrane region" description="Helical" evidence="1">
    <location>
        <begin position="72"/>
        <end position="91"/>
    </location>
</feature>
<keyword evidence="1" id="KW-0472">Membrane</keyword>
<comment type="caution">
    <text evidence="2">The sequence shown here is derived from an EMBL/GenBank/DDBJ whole genome shotgun (WGS) entry which is preliminary data.</text>
</comment>
<gene>
    <name evidence="2" type="ORF">EYF80_052837</name>
</gene>
<name>A0A4Z2F788_9TELE</name>
<keyword evidence="1" id="KW-1133">Transmembrane helix</keyword>
<protein>
    <submittedName>
        <fullName evidence="2">Uncharacterized protein</fullName>
    </submittedName>
</protein>
<evidence type="ECO:0000313" key="3">
    <source>
        <dbReference type="Proteomes" id="UP000314294"/>
    </source>
</evidence>
<keyword evidence="3" id="KW-1185">Reference proteome</keyword>
<proteinExistence type="predicted"/>
<organism evidence="2 3">
    <name type="scientific">Liparis tanakae</name>
    <name type="common">Tanaka's snailfish</name>
    <dbReference type="NCBI Taxonomy" id="230148"/>
    <lineage>
        <taxon>Eukaryota</taxon>
        <taxon>Metazoa</taxon>
        <taxon>Chordata</taxon>
        <taxon>Craniata</taxon>
        <taxon>Vertebrata</taxon>
        <taxon>Euteleostomi</taxon>
        <taxon>Actinopterygii</taxon>
        <taxon>Neopterygii</taxon>
        <taxon>Teleostei</taxon>
        <taxon>Neoteleostei</taxon>
        <taxon>Acanthomorphata</taxon>
        <taxon>Eupercaria</taxon>
        <taxon>Perciformes</taxon>
        <taxon>Cottioidei</taxon>
        <taxon>Cottales</taxon>
        <taxon>Liparidae</taxon>
        <taxon>Liparis</taxon>
    </lineage>
</organism>
<dbReference type="AlphaFoldDB" id="A0A4Z2F788"/>
<evidence type="ECO:0000313" key="2">
    <source>
        <dbReference type="EMBL" id="TNN37007.1"/>
    </source>
</evidence>